<dbReference type="AlphaFoldDB" id="A0A517YHT3"/>
<dbReference type="PRINTS" id="PR00702">
    <property type="entry name" value="ACRIFLAVINRP"/>
</dbReference>
<feature type="compositionally biased region" description="Pro residues" evidence="9">
    <location>
        <begin position="1100"/>
        <end position="1112"/>
    </location>
</feature>
<feature type="transmembrane region" description="Helical" evidence="10">
    <location>
        <begin position="471"/>
        <end position="498"/>
    </location>
</feature>
<dbReference type="GO" id="GO:0042910">
    <property type="term" value="F:xenobiotic transmembrane transporter activity"/>
    <property type="evidence" value="ECO:0007669"/>
    <property type="project" value="TreeGrafter"/>
</dbReference>
<dbReference type="Gene3D" id="3.30.70.1430">
    <property type="entry name" value="Multidrug efflux transporter AcrB pore domain"/>
    <property type="match status" value="2"/>
</dbReference>
<dbReference type="SUPFAM" id="SSF82866">
    <property type="entry name" value="Multidrug efflux transporter AcrB transmembrane domain"/>
    <property type="match status" value="2"/>
</dbReference>
<evidence type="ECO:0000256" key="1">
    <source>
        <dbReference type="ARBA" id="ARBA00004429"/>
    </source>
</evidence>
<evidence type="ECO:0000256" key="5">
    <source>
        <dbReference type="ARBA" id="ARBA00022519"/>
    </source>
</evidence>
<evidence type="ECO:0000313" key="12">
    <source>
        <dbReference type="Proteomes" id="UP000315017"/>
    </source>
</evidence>
<feature type="region of interest" description="Disordered" evidence="9">
    <location>
        <begin position="1078"/>
        <end position="1112"/>
    </location>
</feature>
<evidence type="ECO:0000256" key="3">
    <source>
        <dbReference type="ARBA" id="ARBA00022448"/>
    </source>
</evidence>
<dbReference type="NCBIfam" id="TIGR00915">
    <property type="entry name" value="2A0602"/>
    <property type="match status" value="1"/>
</dbReference>
<gene>
    <name evidence="11" type="primary">bepG</name>
    <name evidence="11" type="ORF">ETAA8_48790</name>
</gene>
<keyword evidence="7 10" id="KW-1133">Transmembrane helix</keyword>
<proteinExistence type="inferred from homology"/>
<dbReference type="Gene3D" id="3.30.70.1320">
    <property type="entry name" value="Multidrug efflux transporter AcrB pore domain like"/>
    <property type="match status" value="1"/>
</dbReference>
<evidence type="ECO:0000256" key="8">
    <source>
        <dbReference type="ARBA" id="ARBA00023136"/>
    </source>
</evidence>
<feature type="transmembrane region" description="Helical" evidence="10">
    <location>
        <begin position="882"/>
        <end position="900"/>
    </location>
</feature>
<evidence type="ECO:0000256" key="7">
    <source>
        <dbReference type="ARBA" id="ARBA00022989"/>
    </source>
</evidence>
<comment type="similarity">
    <text evidence="2">Belongs to the resistance-nodulation-cell division (RND) (TC 2.A.6) family.</text>
</comment>
<dbReference type="InterPro" id="IPR001036">
    <property type="entry name" value="Acrflvin-R"/>
</dbReference>
<feature type="transmembrane region" description="Helical" evidence="10">
    <location>
        <begin position="1010"/>
        <end position="1036"/>
    </location>
</feature>
<feature type="transmembrane region" description="Helical" evidence="10">
    <location>
        <begin position="439"/>
        <end position="465"/>
    </location>
</feature>
<protein>
    <submittedName>
        <fullName evidence="11">Efflux pump membrane transporter BepG</fullName>
    </submittedName>
</protein>
<feature type="transmembrane region" description="Helical" evidence="10">
    <location>
        <begin position="395"/>
        <end position="418"/>
    </location>
</feature>
<keyword evidence="6 10" id="KW-0812">Transmembrane</keyword>
<keyword evidence="12" id="KW-1185">Reference proteome</keyword>
<dbReference type="Gene3D" id="3.30.2090.10">
    <property type="entry name" value="Multidrug efflux transporter AcrB TolC docking domain, DN and DC subdomains"/>
    <property type="match status" value="2"/>
</dbReference>
<dbReference type="Gene3D" id="3.30.70.1440">
    <property type="entry name" value="Multidrug efflux transporter AcrB pore domain"/>
    <property type="match status" value="1"/>
</dbReference>
<feature type="transmembrane region" description="Helical" evidence="10">
    <location>
        <begin position="939"/>
        <end position="959"/>
    </location>
</feature>
<feature type="compositionally biased region" description="Polar residues" evidence="9">
    <location>
        <begin position="1078"/>
        <end position="1098"/>
    </location>
</feature>
<dbReference type="Proteomes" id="UP000315017">
    <property type="component" value="Chromosome"/>
</dbReference>
<dbReference type="GO" id="GO:0005886">
    <property type="term" value="C:plasma membrane"/>
    <property type="evidence" value="ECO:0007669"/>
    <property type="project" value="UniProtKB-SubCell"/>
</dbReference>
<dbReference type="OrthoDB" id="220575at2"/>
<dbReference type="InterPro" id="IPR027463">
    <property type="entry name" value="AcrB_DN_DC_subdom"/>
</dbReference>
<dbReference type="FunFam" id="1.20.1640.10:FF:000001">
    <property type="entry name" value="Efflux pump membrane transporter"/>
    <property type="match status" value="1"/>
</dbReference>
<feature type="transmembrane region" description="Helical" evidence="10">
    <location>
        <begin position="368"/>
        <end position="389"/>
    </location>
</feature>
<dbReference type="FunFam" id="3.30.70.1430:FF:000001">
    <property type="entry name" value="Efflux pump membrane transporter"/>
    <property type="match status" value="1"/>
</dbReference>
<dbReference type="SUPFAM" id="SSF82693">
    <property type="entry name" value="Multidrug efflux transporter AcrB pore domain, PN1, PN2, PC1 and PC2 subdomains"/>
    <property type="match status" value="4"/>
</dbReference>
<keyword evidence="8 10" id="KW-0472">Membrane</keyword>
<evidence type="ECO:0000256" key="6">
    <source>
        <dbReference type="ARBA" id="ARBA00022692"/>
    </source>
</evidence>
<dbReference type="PANTHER" id="PTHR32063">
    <property type="match status" value="1"/>
</dbReference>
<dbReference type="KEGG" id="aagg:ETAA8_48790"/>
<keyword evidence="4" id="KW-1003">Cell membrane</keyword>
<dbReference type="NCBIfam" id="NF000282">
    <property type="entry name" value="RND_permease_1"/>
    <property type="match status" value="1"/>
</dbReference>
<dbReference type="Pfam" id="PF00873">
    <property type="entry name" value="ACR_tran"/>
    <property type="match status" value="1"/>
</dbReference>
<feature type="transmembrane region" description="Helical" evidence="10">
    <location>
        <begin position="547"/>
        <end position="566"/>
    </location>
</feature>
<organism evidence="11 12">
    <name type="scientific">Anatilimnocola aggregata</name>
    <dbReference type="NCBI Taxonomy" id="2528021"/>
    <lineage>
        <taxon>Bacteria</taxon>
        <taxon>Pseudomonadati</taxon>
        <taxon>Planctomycetota</taxon>
        <taxon>Planctomycetia</taxon>
        <taxon>Pirellulales</taxon>
        <taxon>Pirellulaceae</taxon>
        <taxon>Anatilimnocola</taxon>
    </lineage>
</organism>
<sequence>MFCRFFIDRPIFAAVLSILITLAGGIAVFQLPVAQYPPVTPPTVQVDCNYPGASAAVVAQTVASPIEQQVNGVENMLYMASQSTSDGSYTLTVTFKPGMDLNLAQVLVQNRLSLALPSLPDVVRQTGVTTRKRSPDILLTVSLNSPDGRYDQLYLSNYAVLHVRDELSRLPGISDIIVFGQRDYSMRIWLDPDKLAARHLAINDVLTAVRSQNTQVALGQIGQPPAVSGQVSQYPITVLGRLEEPEQFENIIVHAAPDGRKVYIRDVGRVELAARSYDVSNRFDQKPTVGLAIFQLPDANALETADMIKAKMKELSADFPEGCEYEVGYDTTPFIRESVEEVFKSLRDAVLLVAVVVLLFLQGWRAAIIPLLAVPVAIVGTFAAMYLVGFSLNNLTLFGLVLAIGIVVDDAIVVVEAVEHHIERGLAPREAAIRAMDEVASPVIAVGCVLSAVFIPCAFISGIVGQFFRQFALTIAISTIISTFNSLTLSPALAALLLRPKGGKRDPLTWLLDVTLGWLFWLFNAGLKKSTVGYTWTVGRMLRVPMMVLVVYGGLLLLTYFGFNSLPTGFIPSQDKGYLVASVQLPDSASAARTRDVIARIESIALETPGVKNVNSVAGNSFLLSAYGSNFGSMFIILKNFSERHHKGMSGDEILATLKSRYATEVPEALVNVFPPPAVSGLGRGGGFKLMVEDRGEAGLEALQKETDNLVKLGNATPGLTGLFTVYKANSPQLFVDVNRDACLTQGVNLNDVFGTLQAYLGSRYVNDFNRFGRTWQVVVQADAKFRDEVEDVKKLMVRNAKGQMVPMGTLASVEPISNPLVLTRYNMYPAAAIQGTVAPGFSSGQANAAFENLAKTELPSSMSFEWTELAFMERNAANTGLIVFAFSVVFVFLVLAALYESWALPLAVILVVPMCVLSSIAGVALAKMDINIFTQIGFVVLIGLACKNAILIVEFAKARVNAGEDIRTATLEACSLRLRPILMTSFAFILGVVPLVVAEGAGAEMRRALGTAVFSGMLGVTLFGIVLTPVFFYVIEHFAEWHWFSHGWLQRLSAQSLAVLRLEPLRRGLKSLSNQVFAPQKAGTSQETRQPAKTNNIDPPAPPAGSPPAQQ</sequence>
<accession>A0A517YHT3</accession>
<keyword evidence="5" id="KW-0997">Cell inner membrane</keyword>
<dbReference type="PANTHER" id="PTHR32063:SF11">
    <property type="entry name" value="CATION OR DRUG EFFLUX SYSTEM PROTEIN"/>
    <property type="match status" value="1"/>
</dbReference>
<feature type="transmembrane region" description="Helical" evidence="10">
    <location>
        <begin position="510"/>
        <end position="527"/>
    </location>
</feature>
<dbReference type="EMBL" id="CP036274">
    <property type="protein sequence ID" value="QDU29764.1"/>
    <property type="molecule type" value="Genomic_DNA"/>
</dbReference>
<dbReference type="Gene3D" id="1.20.1640.10">
    <property type="entry name" value="Multidrug efflux transporter AcrB transmembrane domain"/>
    <property type="match status" value="2"/>
</dbReference>
<evidence type="ECO:0000256" key="10">
    <source>
        <dbReference type="SAM" id="Phobius"/>
    </source>
</evidence>
<feature type="transmembrane region" description="Helical" evidence="10">
    <location>
        <begin position="979"/>
        <end position="998"/>
    </location>
</feature>
<dbReference type="GO" id="GO:0015562">
    <property type="term" value="F:efflux transmembrane transporter activity"/>
    <property type="evidence" value="ECO:0007669"/>
    <property type="project" value="InterPro"/>
</dbReference>
<dbReference type="GO" id="GO:0009636">
    <property type="term" value="P:response to toxic substance"/>
    <property type="evidence" value="ECO:0007669"/>
    <property type="project" value="UniProtKB-ARBA"/>
</dbReference>
<keyword evidence="3" id="KW-0813">Transport</keyword>
<evidence type="ECO:0000313" key="11">
    <source>
        <dbReference type="EMBL" id="QDU29764.1"/>
    </source>
</evidence>
<reference evidence="11 12" key="1">
    <citation type="submission" date="2019-02" db="EMBL/GenBank/DDBJ databases">
        <title>Deep-cultivation of Planctomycetes and their phenomic and genomic characterization uncovers novel biology.</title>
        <authorList>
            <person name="Wiegand S."/>
            <person name="Jogler M."/>
            <person name="Boedeker C."/>
            <person name="Pinto D."/>
            <person name="Vollmers J."/>
            <person name="Rivas-Marin E."/>
            <person name="Kohn T."/>
            <person name="Peeters S.H."/>
            <person name="Heuer A."/>
            <person name="Rast P."/>
            <person name="Oberbeckmann S."/>
            <person name="Bunk B."/>
            <person name="Jeske O."/>
            <person name="Meyerdierks A."/>
            <person name="Storesund J.E."/>
            <person name="Kallscheuer N."/>
            <person name="Luecker S."/>
            <person name="Lage O.M."/>
            <person name="Pohl T."/>
            <person name="Merkel B.J."/>
            <person name="Hornburger P."/>
            <person name="Mueller R.-W."/>
            <person name="Bruemmer F."/>
            <person name="Labrenz M."/>
            <person name="Spormann A.M."/>
            <person name="Op den Camp H."/>
            <person name="Overmann J."/>
            <person name="Amann R."/>
            <person name="Jetten M.S.M."/>
            <person name="Mascher T."/>
            <person name="Medema M.H."/>
            <person name="Devos D.P."/>
            <person name="Kaster A.-K."/>
            <person name="Ovreas L."/>
            <person name="Rohde M."/>
            <person name="Galperin M.Y."/>
            <person name="Jogler C."/>
        </authorList>
    </citation>
    <scope>NUCLEOTIDE SEQUENCE [LARGE SCALE GENOMIC DNA]</scope>
    <source>
        <strain evidence="11 12">ETA_A8</strain>
    </source>
</reference>
<evidence type="ECO:0000256" key="2">
    <source>
        <dbReference type="ARBA" id="ARBA00010942"/>
    </source>
</evidence>
<name>A0A517YHT3_9BACT</name>
<comment type="subcellular location">
    <subcellularLocation>
        <location evidence="1">Cell inner membrane</location>
        <topology evidence="1">Multi-pass membrane protein</topology>
    </subcellularLocation>
</comment>
<feature type="transmembrane region" description="Helical" evidence="10">
    <location>
        <begin position="906"/>
        <end position="927"/>
    </location>
</feature>
<dbReference type="InterPro" id="IPR004764">
    <property type="entry name" value="MdtF-like"/>
</dbReference>
<dbReference type="SUPFAM" id="SSF82714">
    <property type="entry name" value="Multidrug efflux transporter AcrB TolC docking domain, DN and DC subdomains"/>
    <property type="match status" value="2"/>
</dbReference>
<evidence type="ECO:0000256" key="4">
    <source>
        <dbReference type="ARBA" id="ARBA00022475"/>
    </source>
</evidence>
<evidence type="ECO:0000256" key="9">
    <source>
        <dbReference type="SAM" id="MobiDB-lite"/>
    </source>
</evidence>